<keyword evidence="3" id="KW-1185">Reference proteome</keyword>
<gene>
    <name evidence="2" type="ORF">EVAR_2575_1</name>
</gene>
<protein>
    <submittedName>
        <fullName evidence="2">Uncharacterized protein</fullName>
    </submittedName>
</protein>
<keyword evidence="1" id="KW-0472">Membrane</keyword>
<evidence type="ECO:0000313" key="2">
    <source>
        <dbReference type="EMBL" id="GBP03095.1"/>
    </source>
</evidence>
<dbReference type="AlphaFoldDB" id="A0A4C1SM75"/>
<dbReference type="EMBL" id="BGZK01000009">
    <property type="protein sequence ID" value="GBP03095.1"/>
    <property type="molecule type" value="Genomic_DNA"/>
</dbReference>
<evidence type="ECO:0000313" key="3">
    <source>
        <dbReference type="Proteomes" id="UP000299102"/>
    </source>
</evidence>
<dbReference type="Proteomes" id="UP000299102">
    <property type="component" value="Unassembled WGS sequence"/>
</dbReference>
<proteinExistence type="predicted"/>
<name>A0A4C1SM75_EUMVA</name>
<accession>A0A4C1SM75</accession>
<comment type="caution">
    <text evidence="2">The sequence shown here is derived from an EMBL/GenBank/DDBJ whole genome shotgun (WGS) entry which is preliminary data.</text>
</comment>
<sequence>MRTKSRVAGYSRPSVFIRFVTQLARLFYLPRFRANTHSQTPFSIWGLLISCVDPLVILILRDVPFGLHRPTCLCKGYPVQVSQSKLFWTGVHMITDKLTRVFVSSRIISHGPYHIQHVKLVALIYYHDINGSRHQQRPPALGQRRPASAVGQLKSVMITTTLFDTVFVVQLNVLATYERPDPYAARS</sequence>
<feature type="transmembrane region" description="Helical" evidence="1">
    <location>
        <begin position="42"/>
        <end position="60"/>
    </location>
</feature>
<organism evidence="2 3">
    <name type="scientific">Eumeta variegata</name>
    <name type="common">Bagworm moth</name>
    <name type="synonym">Eumeta japonica</name>
    <dbReference type="NCBI Taxonomy" id="151549"/>
    <lineage>
        <taxon>Eukaryota</taxon>
        <taxon>Metazoa</taxon>
        <taxon>Ecdysozoa</taxon>
        <taxon>Arthropoda</taxon>
        <taxon>Hexapoda</taxon>
        <taxon>Insecta</taxon>
        <taxon>Pterygota</taxon>
        <taxon>Neoptera</taxon>
        <taxon>Endopterygota</taxon>
        <taxon>Lepidoptera</taxon>
        <taxon>Glossata</taxon>
        <taxon>Ditrysia</taxon>
        <taxon>Tineoidea</taxon>
        <taxon>Psychidae</taxon>
        <taxon>Oiketicinae</taxon>
        <taxon>Eumeta</taxon>
    </lineage>
</organism>
<keyword evidence="1" id="KW-0812">Transmembrane</keyword>
<evidence type="ECO:0000256" key="1">
    <source>
        <dbReference type="SAM" id="Phobius"/>
    </source>
</evidence>
<keyword evidence="1" id="KW-1133">Transmembrane helix</keyword>
<reference evidence="2 3" key="1">
    <citation type="journal article" date="2019" name="Commun. Biol.">
        <title>The bagworm genome reveals a unique fibroin gene that provides high tensile strength.</title>
        <authorList>
            <person name="Kono N."/>
            <person name="Nakamura H."/>
            <person name="Ohtoshi R."/>
            <person name="Tomita M."/>
            <person name="Numata K."/>
            <person name="Arakawa K."/>
        </authorList>
    </citation>
    <scope>NUCLEOTIDE SEQUENCE [LARGE SCALE GENOMIC DNA]</scope>
</reference>